<keyword evidence="3 11" id="KW-0808">Transferase</keyword>
<dbReference type="PANTHER" id="PTHR12358:SF106">
    <property type="entry name" value="LIPID KINASE YEGS"/>
    <property type="match status" value="1"/>
</dbReference>
<comment type="cofactor">
    <cofactor evidence="1">
        <name>Mg(2+)</name>
        <dbReference type="ChEBI" id="CHEBI:18420"/>
    </cofactor>
</comment>
<dbReference type="PANTHER" id="PTHR12358">
    <property type="entry name" value="SPHINGOSINE KINASE"/>
    <property type="match status" value="1"/>
</dbReference>
<evidence type="ECO:0000256" key="4">
    <source>
        <dbReference type="ARBA" id="ARBA00022741"/>
    </source>
</evidence>
<accession>A0A448ZZK9</accession>
<comment type="similarity">
    <text evidence="2">Belongs to the diacylglycerol/lipid kinase family.</text>
</comment>
<dbReference type="InterPro" id="IPR050187">
    <property type="entry name" value="Lipid_Phosphate_FormReg"/>
</dbReference>
<evidence type="ECO:0000256" key="3">
    <source>
        <dbReference type="ARBA" id="ARBA00022679"/>
    </source>
</evidence>
<dbReference type="RefSeq" id="WP_024543922.1">
    <property type="nucleotide sequence ID" value="NZ_LR214938.2"/>
</dbReference>
<evidence type="ECO:0000256" key="6">
    <source>
        <dbReference type="ARBA" id="ARBA00022840"/>
    </source>
</evidence>
<name>A0A448ZZK9_METSV</name>
<keyword evidence="8" id="KW-1208">Phospholipid metabolism</keyword>
<keyword evidence="7" id="KW-0594">Phospholipid biosynthesis</keyword>
<evidence type="ECO:0000256" key="5">
    <source>
        <dbReference type="ARBA" id="ARBA00022777"/>
    </source>
</evidence>
<dbReference type="InterPro" id="IPR016064">
    <property type="entry name" value="NAD/diacylglycerol_kinase_sf"/>
</dbReference>
<dbReference type="GO" id="GO:0005524">
    <property type="term" value="F:ATP binding"/>
    <property type="evidence" value="ECO:0007669"/>
    <property type="project" value="UniProtKB-KW"/>
</dbReference>
<dbReference type="Pfam" id="PF19279">
    <property type="entry name" value="YegS_C"/>
    <property type="match status" value="1"/>
</dbReference>
<dbReference type="GO" id="GO:0008654">
    <property type="term" value="P:phospholipid biosynthetic process"/>
    <property type="evidence" value="ECO:0007669"/>
    <property type="project" value="UniProtKB-KW"/>
</dbReference>
<feature type="domain" description="DAGKc" evidence="9">
    <location>
        <begin position="2"/>
        <end position="101"/>
    </location>
</feature>
<evidence type="ECO:0000259" key="10">
    <source>
        <dbReference type="Pfam" id="PF19279"/>
    </source>
</evidence>
<reference evidence="11" key="1">
    <citation type="submission" date="2019-01" db="EMBL/GenBank/DDBJ databases">
        <authorList>
            <consortium name="Pathogen Informatics"/>
        </authorList>
    </citation>
    <scope>NUCLEOTIDE SEQUENCE [LARGE SCALE GENOMIC DNA]</scope>
    <source>
        <strain evidence="11">NCTC10113</strain>
    </source>
</reference>
<keyword evidence="5 11" id="KW-0418">Kinase</keyword>
<evidence type="ECO:0000259" key="9">
    <source>
        <dbReference type="Pfam" id="PF00781"/>
    </source>
</evidence>
<keyword evidence="4" id="KW-0547">Nucleotide-binding</keyword>
<proteinExistence type="inferred from homology"/>
<feature type="domain" description="YegS/DAGK C-terminal" evidence="10">
    <location>
        <begin position="141"/>
        <end position="282"/>
    </location>
</feature>
<gene>
    <name evidence="11" type="primary">ytlR</name>
    <name evidence="11" type="ORF">NCTC10113_01583</name>
</gene>
<organism evidence="11">
    <name type="scientific">Metamycoplasma salivarium</name>
    <name type="common">Mycoplasma salivarium</name>
    <dbReference type="NCBI Taxonomy" id="2124"/>
    <lineage>
        <taxon>Bacteria</taxon>
        <taxon>Bacillati</taxon>
        <taxon>Mycoplasmatota</taxon>
        <taxon>Mycoplasmoidales</taxon>
        <taxon>Metamycoplasmataceae</taxon>
        <taxon>Metamycoplasma</taxon>
    </lineage>
</organism>
<dbReference type="AlphaFoldDB" id="A0A448ZZK9"/>
<dbReference type="GO" id="GO:0016301">
    <property type="term" value="F:kinase activity"/>
    <property type="evidence" value="ECO:0007669"/>
    <property type="project" value="UniProtKB-KW"/>
</dbReference>
<dbReference type="InterPro" id="IPR017438">
    <property type="entry name" value="ATP-NAD_kinase_N"/>
</dbReference>
<keyword evidence="11" id="KW-0614">Plasmid</keyword>
<protein>
    <submittedName>
        <fullName evidence="11">Lipid kinase YtlR</fullName>
        <ecNumber evidence="11">2.7.1.-</ecNumber>
    </submittedName>
</protein>
<evidence type="ECO:0000256" key="1">
    <source>
        <dbReference type="ARBA" id="ARBA00001946"/>
    </source>
</evidence>
<evidence type="ECO:0000256" key="7">
    <source>
        <dbReference type="ARBA" id="ARBA00023209"/>
    </source>
</evidence>
<dbReference type="GO" id="GO:0005886">
    <property type="term" value="C:plasma membrane"/>
    <property type="evidence" value="ECO:0007669"/>
    <property type="project" value="TreeGrafter"/>
</dbReference>
<geneLocation type="plasmid" evidence="11">
    <name>2</name>
</geneLocation>
<keyword evidence="6" id="KW-0067">ATP-binding</keyword>
<dbReference type="SUPFAM" id="SSF111331">
    <property type="entry name" value="NAD kinase/diacylglycerol kinase-like"/>
    <property type="match status" value="1"/>
</dbReference>
<sequence>MLYILYNSNSKIGKNKRNIFKILFDAVKTFQDDNIRIKDIATTINKEESVKNINKQKDIIVIVGGDGTLTRLVDKFYKYIDLIPKVYAYKAGTGNDFIRNIIKSGYTYEHIKNKYFLINPFLENLPKVEINNETHIFLNGIGIGLDGFICKKVEEQRIKNGKQNFFRSSIQAFKEFKPYPKIEITVDGKTETLENVWLASIMNGKYYGKGMKIAPFADIKSNKLNLIVIDNITKFKLLFFFPTVYFGRHIKNKFVKSYVGNKISLKLYEKTYGQIDGEFQENITEATAYKDFKNKI</sequence>
<keyword evidence="7" id="KW-0444">Lipid biosynthesis</keyword>
<dbReference type="Pfam" id="PF00781">
    <property type="entry name" value="DAGK_cat"/>
    <property type="match status" value="1"/>
</dbReference>
<keyword evidence="7" id="KW-0443">Lipid metabolism</keyword>
<dbReference type="InterPro" id="IPR001206">
    <property type="entry name" value="Diacylglycerol_kinase_cat_dom"/>
</dbReference>
<dbReference type="EC" id="2.7.1.-" evidence="11"/>
<dbReference type="InterPro" id="IPR045540">
    <property type="entry name" value="YegS/DAGK_C"/>
</dbReference>
<evidence type="ECO:0000256" key="2">
    <source>
        <dbReference type="ARBA" id="ARBA00005983"/>
    </source>
</evidence>
<evidence type="ECO:0000313" key="11">
    <source>
        <dbReference type="EMBL" id="VEU56665.1"/>
    </source>
</evidence>
<dbReference type="Gene3D" id="2.60.200.40">
    <property type="match status" value="1"/>
</dbReference>
<dbReference type="EMBL" id="LR214939">
    <property type="protein sequence ID" value="VEU56665.1"/>
    <property type="molecule type" value="Genomic_DNA"/>
</dbReference>
<evidence type="ECO:0000256" key="8">
    <source>
        <dbReference type="ARBA" id="ARBA00023264"/>
    </source>
</evidence>
<dbReference type="Gene3D" id="3.40.50.10330">
    <property type="entry name" value="Probable inorganic polyphosphate/atp-NAD kinase, domain 1"/>
    <property type="match status" value="1"/>
</dbReference>